<comment type="pathway">
    <text evidence="4 17">Amino-acid biosynthesis; L-leucine biosynthesis; L-leucine from 3-methyl-2-oxobutanoate: step 4/4.</text>
</comment>
<keyword evidence="7 16" id="KW-0028">Amino-acid biosynthesis</keyword>
<accession>A0ABR8PFT5</accession>
<keyword evidence="8 16" id="KW-0808">Transferase</keyword>
<dbReference type="Gene3D" id="3.30.470.10">
    <property type="match status" value="1"/>
</dbReference>
<dbReference type="RefSeq" id="WP_191688160.1">
    <property type="nucleotide sequence ID" value="NZ_JACSQY010000001.1"/>
</dbReference>
<evidence type="ECO:0000256" key="16">
    <source>
        <dbReference type="RuleBase" id="RU004517"/>
    </source>
</evidence>
<dbReference type="EMBL" id="JACSQY010000001">
    <property type="protein sequence ID" value="MBD7907035.1"/>
    <property type="molecule type" value="Genomic_DNA"/>
</dbReference>
<evidence type="ECO:0000256" key="10">
    <source>
        <dbReference type="ARBA" id="ARBA00023304"/>
    </source>
</evidence>
<dbReference type="InterPro" id="IPR043131">
    <property type="entry name" value="BCAT-like_N"/>
</dbReference>
<evidence type="ECO:0000313" key="19">
    <source>
        <dbReference type="Proteomes" id="UP000659496"/>
    </source>
</evidence>
<evidence type="ECO:0000256" key="2">
    <source>
        <dbReference type="ARBA" id="ARBA00004824"/>
    </source>
</evidence>
<dbReference type="Gene3D" id="3.20.10.10">
    <property type="entry name" value="D-amino Acid Aminotransferase, subunit A, domain 2"/>
    <property type="match status" value="1"/>
</dbReference>
<comment type="similarity">
    <text evidence="5 14">Belongs to the class-IV pyridoxal-phosphate-dependent aminotransferase family.</text>
</comment>
<evidence type="ECO:0000256" key="12">
    <source>
        <dbReference type="ARBA" id="ARBA00048798"/>
    </source>
</evidence>
<evidence type="ECO:0000256" key="5">
    <source>
        <dbReference type="ARBA" id="ARBA00009320"/>
    </source>
</evidence>
<evidence type="ECO:0000313" key="18">
    <source>
        <dbReference type="EMBL" id="MBD7907035.1"/>
    </source>
</evidence>
<dbReference type="CDD" id="cd01557">
    <property type="entry name" value="BCAT_beta_family"/>
    <property type="match status" value="1"/>
</dbReference>
<evidence type="ECO:0000256" key="4">
    <source>
        <dbReference type="ARBA" id="ARBA00005072"/>
    </source>
</evidence>
<comment type="catalytic activity">
    <reaction evidence="11 16">
        <text>L-valine + 2-oxoglutarate = 3-methyl-2-oxobutanoate + L-glutamate</text>
        <dbReference type="Rhea" id="RHEA:24813"/>
        <dbReference type="ChEBI" id="CHEBI:11851"/>
        <dbReference type="ChEBI" id="CHEBI:16810"/>
        <dbReference type="ChEBI" id="CHEBI:29985"/>
        <dbReference type="ChEBI" id="CHEBI:57762"/>
        <dbReference type="EC" id="2.6.1.42"/>
    </reaction>
</comment>
<comment type="catalytic activity">
    <reaction evidence="13 16">
        <text>L-leucine + 2-oxoglutarate = 4-methyl-2-oxopentanoate + L-glutamate</text>
        <dbReference type="Rhea" id="RHEA:18321"/>
        <dbReference type="ChEBI" id="CHEBI:16810"/>
        <dbReference type="ChEBI" id="CHEBI:17865"/>
        <dbReference type="ChEBI" id="CHEBI:29985"/>
        <dbReference type="ChEBI" id="CHEBI:57427"/>
        <dbReference type="EC" id="2.6.1.42"/>
    </reaction>
</comment>
<keyword evidence="6 16" id="KW-0032">Aminotransferase</keyword>
<keyword evidence="9 15" id="KW-0663">Pyridoxal phosphate</keyword>
<dbReference type="InterPro" id="IPR005786">
    <property type="entry name" value="B_amino_transII"/>
</dbReference>
<evidence type="ECO:0000256" key="6">
    <source>
        <dbReference type="ARBA" id="ARBA00022576"/>
    </source>
</evidence>
<reference evidence="18 19" key="1">
    <citation type="submission" date="2020-08" db="EMBL/GenBank/DDBJ databases">
        <title>A Genomic Blueprint of the Chicken Gut Microbiome.</title>
        <authorList>
            <person name="Gilroy R."/>
            <person name="Ravi A."/>
            <person name="Getino M."/>
            <person name="Pursley I."/>
            <person name="Horton D.L."/>
            <person name="Alikhan N.-F."/>
            <person name="Baker D."/>
            <person name="Gharbi K."/>
            <person name="Hall N."/>
            <person name="Watson M."/>
            <person name="Adriaenssens E.M."/>
            <person name="Foster-Nyarko E."/>
            <person name="Jarju S."/>
            <person name="Secka A."/>
            <person name="Antonio M."/>
            <person name="Oren A."/>
            <person name="Chaudhuri R."/>
            <person name="La Ragione R.M."/>
            <person name="Hildebrand F."/>
            <person name="Pallen M.J."/>
        </authorList>
    </citation>
    <scope>NUCLEOTIDE SEQUENCE [LARGE SCALE GENOMIC DNA]</scope>
    <source>
        <strain evidence="18 19">Sa3CUA8</strain>
    </source>
</reference>
<keyword evidence="10 16" id="KW-0100">Branched-chain amino acid biosynthesis</keyword>
<evidence type="ECO:0000256" key="14">
    <source>
        <dbReference type="RuleBase" id="RU004106"/>
    </source>
</evidence>
<evidence type="ECO:0000256" key="11">
    <source>
        <dbReference type="ARBA" id="ARBA00048212"/>
    </source>
</evidence>
<dbReference type="InterPro" id="IPR033939">
    <property type="entry name" value="BCAT_family"/>
</dbReference>
<dbReference type="InterPro" id="IPR036038">
    <property type="entry name" value="Aminotransferase-like"/>
</dbReference>
<dbReference type="PANTHER" id="PTHR11825">
    <property type="entry name" value="SUBGROUP IIII AMINOTRANSFERASE"/>
    <property type="match status" value="1"/>
</dbReference>
<dbReference type="NCBIfam" id="NF009897">
    <property type="entry name" value="PRK13357.1"/>
    <property type="match status" value="1"/>
</dbReference>
<dbReference type="EC" id="2.6.1.42" evidence="16"/>
<comment type="cofactor">
    <cofactor evidence="1 15">
        <name>pyridoxal 5'-phosphate</name>
        <dbReference type="ChEBI" id="CHEBI:597326"/>
    </cofactor>
</comment>
<sequence length="364" mass="40724">MTTSKIDFNLTDSRKEKPNEENLVFGRHFTDHMFIADYFKGIGWQNHRIVPYAPISLDPAAIVFHYGQTVFEGLKAYRAKDDSIRLFRPEENFKRLNRSLDRLCMPQVDEAKAIEGLLELLKVEEEWVPKLEGNSLYIRPFVIATEAFLGVAPATTYQFYIILSPVGSYYEEGIHPVKILVENEFVRAVKGGTGGAKTAGNYASALKAQETASAQGYSQVMWLDGVERKYVEEVGSMNIFFKIDGEVITPAINGSILEGITRKSIIQLLAHWDIPVTERKISMQELAEAHAAGKLEEVFGTGTAAVISPVGELNWNGNIMTINDGKTGTLSKKIYDTLTKIQLGDEEDTLQWITELSPSYVKTM</sequence>
<proteinExistence type="inferred from homology"/>
<dbReference type="Proteomes" id="UP000659496">
    <property type="component" value="Unassembled WGS sequence"/>
</dbReference>
<comment type="catalytic activity">
    <reaction evidence="12 16">
        <text>L-isoleucine + 2-oxoglutarate = (S)-3-methyl-2-oxopentanoate + L-glutamate</text>
        <dbReference type="Rhea" id="RHEA:24801"/>
        <dbReference type="ChEBI" id="CHEBI:16810"/>
        <dbReference type="ChEBI" id="CHEBI:29985"/>
        <dbReference type="ChEBI" id="CHEBI:35146"/>
        <dbReference type="ChEBI" id="CHEBI:58045"/>
        <dbReference type="EC" id="2.6.1.42"/>
    </reaction>
</comment>
<dbReference type="PIRSF" id="PIRSF006468">
    <property type="entry name" value="BCAT1"/>
    <property type="match status" value="1"/>
</dbReference>
<evidence type="ECO:0000256" key="1">
    <source>
        <dbReference type="ARBA" id="ARBA00001933"/>
    </source>
</evidence>
<evidence type="ECO:0000256" key="8">
    <source>
        <dbReference type="ARBA" id="ARBA00022679"/>
    </source>
</evidence>
<gene>
    <name evidence="18" type="ORF">H9659_01645</name>
</gene>
<evidence type="ECO:0000256" key="17">
    <source>
        <dbReference type="RuleBase" id="RU004519"/>
    </source>
</evidence>
<evidence type="ECO:0000256" key="3">
    <source>
        <dbReference type="ARBA" id="ARBA00004931"/>
    </source>
</evidence>
<organism evidence="18 19">
    <name type="scientific">Sporosarcina gallistercoris</name>
    <dbReference type="NCBI Taxonomy" id="2762245"/>
    <lineage>
        <taxon>Bacteria</taxon>
        <taxon>Bacillati</taxon>
        <taxon>Bacillota</taxon>
        <taxon>Bacilli</taxon>
        <taxon>Bacillales</taxon>
        <taxon>Caryophanaceae</taxon>
        <taxon>Sporosarcina</taxon>
    </lineage>
</organism>
<evidence type="ECO:0000256" key="7">
    <source>
        <dbReference type="ARBA" id="ARBA00022605"/>
    </source>
</evidence>
<comment type="pathway">
    <text evidence="3 17">Amino-acid biosynthesis; L-valine biosynthesis; L-valine from pyruvate: step 4/4.</text>
</comment>
<protein>
    <recommendedName>
        <fullName evidence="16">Branched-chain-amino-acid aminotransferase</fullName>
        <ecNumber evidence="16">2.6.1.42</ecNumber>
    </recommendedName>
</protein>
<dbReference type="InterPro" id="IPR001544">
    <property type="entry name" value="Aminotrans_IV"/>
</dbReference>
<keyword evidence="19" id="KW-1185">Reference proteome</keyword>
<comment type="pathway">
    <text evidence="2 17">Amino-acid biosynthesis; L-isoleucine biosynthesis; L-isoleucine from 2-oxobutanoate: step 4/4.</text>
</comment>
<evidence type="ECO:0000256" key="9">
    <source>
        <dbReference type="ARBA" id="ARBA00022898"/>
    </source>
</evidence>
<evidence type="ECO:0000256" key="15">
    <source>
        <dbReference type="RuleBase" id="RU004516"/>
    </source>
</evidence>
<dbReference type="Pfam" id="PF01063">
    <property type="entry name" value="Aminotran_4"/>
    <property type="match status" value="1"/>
</dbReference>
<dbReference type="InterPro" id="IPR043132">
    <property type="entry name" value="BCAT-like_C"/>
</dbReference>
<comment type="caution">
    <text evidence="18">The sequence shown here is derived from an EMBL/GenBank/DDBJ whole genome shotgun (WGS) entry which is preliminary data.</text>
</comment>
<dbReference type="SUPFAM" id="SSF56752">
    <property type="entry name" value="D-aminoacid aminotransferase-like PLP-dependent enzymes"/>
    <property type="match status" value="1"/>
</dbReference>
<dbReference type="NCBIfam" id="TIGR01123">
    <property type="entry name" value="ilvE_II"/>
    <property type="match status" value="1"/>
</dbReference>
<dbReference type="InterPro" id="IPR018300">
    <property type="entry name" value="Aminotrans_IV_CS"/>
</dbReference>
<name>A0ABR8PFT5_9BACL</name>
<dbReference type="PANTHER" id="PTHR11825:SF44">
    <property type="entry name" value="BRANCHED-CHAIN-AMINO-ACID AMINOTRANSFERASE"/>
    <property type="match status" value="1"/>
</dbReference>
<evidence type="ECO:0000256" key="13">
    <source>
        <dbReference type="ARBA" id="ARBA00049229"/>
    </source>
</evidence>
<dbReference type="PROSITE" id="PS00770">
    <property type="entry name" value="AA_TRANSFER_CLASS_4"/>
    <property type="match status" value="1"/>
</dbReference>
<dbReference type="GO" id="GO:0004084">
    <property type="term" value="F:branched-chain-amino-acid transaminase activity"/>
    <property type="evidence" value="ECO:0007669"/>
    <property type="project" value="UniProtKB-EC"/>
</dbReference>